<dbReference type="InterPro" id="IPR000866">
    <property type="entry name" value="AhpC/TSA"/>
</dbReference>
<dbReference type="InterPro" id="IPR050553">
    <property type="entry name" value="Thioredoxin_ResA/DsbE_sf"/>
</dbReference>
<feature type="transmembrane region" description="Helical" evidence="5">
    <location>
        <begin position="85"/>
        <end position="103"/>
    </location>
</feature>
<dbReference type="Proteomes" id="UP000199356">
    <property type="component" value="Unassembled WGS sequence"/>
</dbReference>
<keyword evidence="3" id="KW-1015">Disulfide bond</keyword>
<feature type="domain" description="Thioredoxin" evidence="6">
    <location>
        <begin position="132"/>
        <end position="269"/>
    </location>
</feature>
<sequence length="272" mass="29311">MNAVAIGPLVFSNARFQAVLAIFVFLAVVELIAWRWPRHAQDARPWSILALLSWIGAARLGFVGAEWDSFAAAPLDVLALWQGGFDPLAGLAGFGVVTLLGTLRRPSVAAPLLAAAACAGIAVAGARLALPDEASGRLPEIALPDLSGRPVPLTDAEGRPVVINLWASWCPPCRREMPMMMEVATARDDAAVRFANQRERAATISDFLRRQGLASDAVLRDPDGRLMERFDLLGLPSTLFFDAEGRLEAVHTGEISRAQLNARIDDLTRETP</sequence>
<dbReference type="PROSITE" id="PS51352">
    <property type="entry name" value="THIOREDOXIN_2"/>
    <property type="match status" value="1"/>
</dbReference>
<dbReference type="GO" id="GO:0030313">
    <property type="term" value="C:cell envelope"/>
    <property type="evidence" value="ECO:0007669"/>
    <property type="project" value="UniProtKB-SubCell"/>
</dbReference>
<evidence type="ECO:0000313" key="8">
    <source>
        <dbReference type="Proteomes" id="UP000199356"/>
    </source>
</evidence>
<feature type="transmembrane region" description="Helical" evidence="5">
    <location>
        <begin position="110"/>
        <end position="130"/>
    </location>
</feature>
<proteinExistence type="predicted"/>
<dbReference type="PANTHER" id="PTHR42852">
    <property type="entry name" value="THIOL:DISULFIDE INTERCHANGE PROTEIN DSBE"/>
    <property type="match status" value="1"/>
</dbReference>
<evidence type="ECO:0000256" key="4">
    <source>
        <dbReference type="ARBA" id="ARBA00023284"/>
    </source>
</evidence>
<feature type="transmembrane region" description="Helical" evidence="5">
    <location>
        <begin position="16"/>
        <end position="34"/>
    </location>
</feature>
<feature type="transmembrane region" description="Helical" evidence="5">
    <location>
        <begin position="46"/>
        <end position="65"/>
    </location>
</feature>
<dbReference type="EMBL" id="FOXA01000019">
    <property type="protein sequence ID" value="SFP93090.1"/>
    <property type="molecule type" value="Genomic_DNA"/>
</dbReference>
<dbReference type="CDD" id="cd02966">
    <property type="entry name" value="TlpA_like_family"/>
    <property type="match status" value="1"/>
</dbReference>
<dbReference type="InterPro" id="IPR036249">
    <property type="entry name" value="Thioredoxin-like_sf"/>
</dbReference>
<dbReference type="GO" id="GO:0016209">
    <property type="term" value="F:antioxidant activity"/>
    <property type="evidence" value="ECO:0007669"/>
    <property type="project" value="InterPro"/>
</dbReference>
<dbReference type="GO" id="GO:0015036">
    <property type="term" value="F:disulfide oxidoreductase activity"/>
    <property type="evidence" value="ECO:0007669"/>
    <property type="project" value="UniProtKB-ARBA"/>
</dbReference>
<dbReference type="RefSeq" id="WP_177215227.1">
    <property type="nucleotide sequence ID" value="NZ_FOXA01000019.1"/>
</dbReference>
<keyword evidence="7" id="KW-0413">Isomerase</keyword>
<keyword evidence="2" id="KW-0201">Cytochrome c-type biogenesis</keyword>
<dbReference type="STRING" id="441119.SAMN04488047_11936"/>
<keyword evidence="4" id="KW-0676">Redox-active center</keyword>
<dbReference type="GO" id="GO:0017004">
    <property type="term" value="P:cytochrome complex assembly"/>
    <property type="evidence" value="ECO:0007669"/>
    <property type="project" value="UniProtKB-KW"/>
</dbReference>
<dbReference type="InterPro" id="IPR017937">
    <property type="entry name" value="Thioredoxin_CS"/>
</dbReference>
<dbReference type="GO" id="GO:0016853">
    <property type="term" value="F:isomerase activity"/>
    <property type="evidence" value="ECO:0007669"/>
    <property type="project" value="UniProtKB-KW"/>
</dbReference>
<comment type="subcellular location">
    <subcellularLocation>
        <location evidence="1">Cell envelope</location>
    </subcellularLocation>
</comment>
<keyword evidence="5" id="KW-0472">Membrane</keyword>
<dbReference type="AlphaFoldDB" id="A0A1I5UCS8"/>
<dbReference type="InterPro" id="IPR013766">
    <property type="entry name" value="Thioredoxin_domain"/>
</dbReference>
<accession>A0A1I5UCS8</accession>
<evidence type="ECO:0000256" key="3">
    <source>
        <dbReference type="ARBA" id="ARBA00023157"/>
    </source>
</evidence>
<evidence type="ECO:0000256" key="5">
    <source>
        <dbReference type="SAM" id="Phobius"/>
    </source>
</evidence>
<keyword evidence="5" id="KW-1133">Transmembrane helix</keyword>
<dbReference type="SUPFAM" id="SSF52833">
    <property type="entry name" value="Thioredoxin-like"/>
    <property type="match status" value="1"/>
</dbReference>
<dbReference type="Pfam" id="PF00578">
    <property type="entry name" value="AhpC-TSA"/>
    <property type="match status" value="1"/>
</dbReference>
<evidence type="ECO:0000313" key="7">
    <source>
        <dbReference type="EMBL" id="SFP93090.1"/>
    </source>
</evidence>
<gene>
    <name evidence="7" type="ORF">SAMN04488047_11936</name>
</gene>
<keyword evidence="5" id="KW-0812">Transmembrane</keyword>
<keyword evidence="8" id="KW-1185">Reference proteome</keyword>
<evidence type="ECO:0000259" key="6">
    <source>
        <dbReference type="PROSITE" id="PS51352"/>
    </source>
</evidence>
<evidence type="ECO:0000256" key="2">
    <source>
        <dbReference type="ARBA" id="ARBA00022748"/>
    </source>
</evidence>
<reference evidence="7 8" key="1">
    <citation type="submission" date="2016-10" db="EMBL/GenBank/DDBJ databases">
        <authorList>
            <person name="de Groot N.N."/>
        </authorList>
    </citation>
    <scope>NUCLEOTIDE SEQUENCE [LARGE SCALE GENOMIC DNA]</scope>
    <source>
        <strain evidence="7 8">DSM 19547</strain>
    </source>
</reference>
<dbReference type="PROSITE" id="PS00194">
    <property type="entry name" value="THIOREDOXIN_1"/>
    <property type="match status" value="1"/>
</dbReference>
<evidence type="ECO:0000256" key="1">
    <source>
        <dbReference type="ARBA" id="ARBA00004196"/>
    </source>
</evidence>
<organism evidence="7 8">
    <name type="scientific">Tranquillimonas alkanivorans</name>
    <dbReference type="NCBI Taxonomy" id="441119"/>
    <lineage>
        <taxon>Bacteria</taxon>
        <taxon>Pseudomonadati</taxon>
        <taxon>Pseudomonadota</taxon>
        <taxon>Alphaproteobacteria</taxon>
        <taxon>Rhodobacterales</taxon>
        <taxon>Roseobacteraceae</taxon>
        <taxon>Tranquillimonas</taxon>
    </lineage>
</organism>
<name>A0A1I5UCS8_9RHOB</name>
<protein>
    <submittedName>
        <fullName evidence="7">Thiol-disulfide isomerase or thioredoxin</fullName>
    </submittedName>
</protein>
<dbReference type="Gene3D" id="3.40.30.10">
    <property type="entry name" value="Glutaredoxin"/>
    <property type="match status" value="1"/>
</dbReference>
<dbReference type="PANTHER" id="PTHR42852:SF6">
    <property type="entry name" value="THIOL:DISULFIDE INTERCHANGE PROTEIN DSBE"/>
    <property type="match status" value="1"/>
</dbReference>